<protein>
    <submittedName>
        <fullName evidence="1">Uncharacterized protein</fullName>
    </submittedName>
</protein>
<dbReference type="EMBL" id="NAFK01000121">
    <property type="protein sequence ID" value="OSJ34605.1"/>
    <property type="molecule type" value="Genomic_DNA"/>
</dbReference>
<keyword evidence="2" id="KW-1185">Reference proteome</keyword>
<feature type="non-terminal residue" evidence="1">
    <location>
        <position position="1"/>
    </location>
</feature>
<dbReference type="InterPro" id="IPR009248">
    <property type="entry name" value="SbmA_BacA"/>
</dbReference>
<evidence type="ECO:0000313" key="2">
    <source>
        <dbReference type="Proteomes" id="UP000193884"/>
    </source>
</evidence>
<sequence>QVRTSFQYLVNSWSTIVELISIYQRLRSFEAKIHGGPLPSIETQKEPAS</sequence>
<reference evidence="1 2" key="1">
    <citation type="submission" date="2017-03" db="EMBL/GenBank/DDBJ databases">
        <title>Whole genome sequences of fourteen strains of Bradyrhizobium canariense and one strain of Bradyrhizobium japonicum isolated from Lupinus (Papilionoideae: Genisteae) species in Algeria.</title>
        <authorList>
            <person name="Crovadore J."/>
            <person name="Chekireb D."/>
            <person name="Brachmann A."/>
            <person name="Chablais R."/>
            <person name="Cochard B."/>
            <person name="Lefort F."/>
        </authorList>
    </citation>
    <scope>NUCLEOTIDE SEQUENCE [LARGE SCALE GENOMIC DNA]</scope>
    <source>
        <strain evidence="1 2">UBMAN05</strain>
    </source>
</reference>
<comment type="caution">
    <text evidence="1">The sequence shown here is derived from an EMBL/GenBank/DDBJ whole genome shotgun (WGS) entry which is preliminary data.</text>
</comment>
<proteinExistence type="predicted"/>
<dbReference type="Pfam" id="PF05992">
    <property type="entry name" value="SbmA_BacA"/>
    <property type="match status" value="1"/>
</dbReference>
<evidence type="ECO:0000313" key="1">
    <source>
        <dbReference type="EMBL" id="OSJ34605.1"/>
    </source>
</evidence>
<name>A0ABX3XAV8_9BRAD</name>
<gene>
    <name evidence="1" type="ORF">BST63_03245</name>
</gene>
<dbReference type="Proteomes" id="UP000193884">
    <property type="component" value="Unassembled WGS sequence"/>
</dbReference>
<accession>A0ABX3XAV8</accession>
<dbReference type="RefSeq" id="WP_283806953.1">
    <property type="nucleotide sequence ID" value="NZ_NAFJ01000102.1"/>
</dbReference>
<organism evidence="1 2">
    <name type="scientific">Bradyrhizobium canariense</name>
    <dbReference type="NCBI Taxonomy" id="255045"/>
    <lineage>
        <taxon>Bacteria</taxon>
        <taxon>Pseudomonadati</taxon>
        <taxon>Pseudomonadota</taxon>
        <taxon>Alphaproteobacteria</taxon>
        <taxon>Hyphomicrobiales</taxon>
        <taxon>Nitrobacteraceae</taxon>
        <taxon>Bradyrhizobium</taxon>
    </lineage>
</organism>